<dbReference type="Proteomes" id="UP001362999">
    <property type="component" value="Unassembled WGS sequence"/>
</dbReference>
<protein>
    <submittedName>
        <fullName evidence="2">Uncharacterized protein</fullName>
    </submittedName>
</protein>
<evidence type="ECO:0000313" key="2">
    <source>
        <dbReference type="EMBL" id="KAK6977412.1"/>
    </source>
</evidence>
<dbReference type="EMBL" id="JAWWNJ010000169">
    <property type="protein sequence ID" value="KAK6977412.1"/>
    <property type="molecule type" value="Genomic_DNA"/>
</dbReference>
<comment type="caution">
    <text evidence="2">The sequence shown here is derived from an EMBL/GenBank/DDBJ whole genome shotgun (WGS) entry which is preliminary data.</text>
</comment>
<reference evidence="2 3" key="1">
    <citation type="journal article" date="2024" name="J Genomics">
        <title>Draft genome sequencing and assembly of Favolaschia claudopus CIRM-BRFM 2984 isolated from oak limbs.</title>
        <authorList>
            <person name="Navarro D."/>
            <person name="Drula E."/>
            <person name="Chaduli D."/>
            <person name="Cazenave R."/>
            <person name="Ahrendt S."/>
            <person name="Wang J."/>
            <person name="Lipzen A."/>
            <person name="Daum C."/>
            <person name="Barry K."/>
            <person name="Grigoriev I.V."/>
            <person name="Favel A."/>
            <person name="Rosso M.N."/>
            <person name="Martin F."/>
        </authorList>
    </citation>
    <scope>NUCLEOTIDE SEQUENCE [LARGE SCALE GENOMIC DNA]</scope>
    <source>
        <strain evidence="2 3">CIRM-BRFM 2984</strain>
    </source>
</reference>
<name>A0AAV9ZBP4_9AGAR</name>
<accession>A0AAV9ZBP4</accession>
<evidence type="ECO:0000313" key="3">
    <source>
        <dbReference type="Proteomes" id="UP001362999"/>
    </source>
</evidence>
<sequence>MSHLMSFYGCLSISRELVFVPTCIPPSASSTGRTSLFPPLLATDPLALSVSWRLSACVSAFSPSRRRTQATSIRLASPDRPRAATPHLQESAGKTTTPPRRSLDHYHLPFPFLALPQSLDSTRSSTTAKAHSTWRVVASGGGGTYVGSEDEGGLFARVCPLVRLVAAMHLFMCGRTRADCSHCIPNRRIVRSMLHLLFGAIPLAPTAPGTVVRCRIPPPPMPHNTLHIFRFPFDFFRFVSSIRFTPAPAYSSSPSLLARAAFSSYPPPPTSLASHPPTAGPHKKSNAAK</sequence>
<feature type="region of interest" description="Disordered" evidence="1">
    <location>
        <begin position="265"/>
        <end position="289"/>
    </location>
</feature>
<keyword evidence="3" id="KW-1185">Reference proteome</keyword>
<evidence type="ECO:0000256" key="1">
    <source>
        <dbReference type="SAM" id="MobiDB-lite"/>
    </source>
</evidence>
<organism evidence="2 3">
    <name type="scientific">Favolaschia claudopus</name>
    <dbReference type="NCBI Taxonomy" id="2862362"/>
    <lineage>
        <taxon>Eukaryota</taxon>
        <taxon>Fungi</taxon>
        <taxon>Dikarya</taxon>
        <taxon>Basidiomycota</taxon>
        <taxon>Agaricomycotina</taxon>
        <taxon>Agaricomycetes</taxon>
        <taxon>Agaricomycetidae</taxon>
        <taxon>Agaricales</taxon>
        <taxon>Marasmiineae</taxon>
        <taxon>Mycenaceae</taxon>
        <taxon>Favolaschia</taxon>
    </lineage>
</organism>
<gene>
    <name evidence="2" type="ORF">R3P38DRAFT_527287</name>
</gene>
<dbReference type="AlphaFoldDB" id="A0AAV9ZBP4"/>
<feature type="region of interest" description="Disordered" evidence="1">
    <location>
        <begin position="69"/>
        <end position="100"/>
    </location>
</feature>
<proteinExistence type="predicted"/>